<keyword evidence="2" id="KW-0812">Transmembrane</keyword>
<evidence type="ECO:0000256" key="2">
    <source>
        <dbReference type="SAM" id="Phobius"/>
    </source>
</evidence>
<comment type="caution">
    <text evidence="4">The sequence shown here is derived from an EMBL/GenBank/DDBJ whole genome shotgun (WGS) entry which is preliminary data.</text>
</comment>
<feature type="domain" description="Protein kinase" evidence="3">
    <location>
        <begin position="1510"/>
        <end position="1832"/>
    </location>
</feature>
<dbReference type="SUPFAM" id="SSF56112">
    <property type="entry name" value="Protein kinase-like (PK-like)"/>
    <property type="match status" value="1"/>
</dbReference>
<reference evidence="4 5" key="1">
    <citation type="journal article" date="2022" name="bioRxiv">
        <title>Genomics of Preaxostyla Flagellates Illuminates Evolutionary Transitions and the Path Towards Mitochondrial Loss.</title>
        <authorList>
            <person name="Novak L.V.F."/>
            <person name="Treitli S.C."/>
            <person name="Pyrih J."/>
            <person name="Halakuc P."/>
            <person name="Pipaliya S.V."/>
            <person name="Vacek V."/>
            <person name="Brzon O."/>
            <person name="Soukal P."/>
            <person name="Eme L."/>
            <person name="Dacks J.B."/>
            <person name="Karnkowska A."/>
            <person name="Elias M."/>
            <person name="Hampl V."/>
        </authorList>
    </citation>
    <scope>NUCLEOTIDE SEQUENCE [LARGE SCALE GENOMIC DNA]</scope>
    <source>
        <strain evidence="4">NAU3</strain>
        <tissue evidence="4">Gut</tissue>
    </source>
</reference>
<dbReference type="EMBL" id="JARBJD010000068">
    <property type="protein sequence ID" value="KAK2955313.1"/>
    <property type="molecule type" value="Genomic_DNA"/>
</dbReference>
<keyword evidence="2" id="KW-1133">Transmembrane helix</keyword>
<dbReference type="Gene3D" id="1.10.510.10">
    <property type="entry name" value="Transferase(Phosphotransferase) domain 1"/>
    <property type="match status" value="1"/>
</dbReference>
<keyword evidence="5" id="KW-1185">Reference proteome</keyword>
<accession>A0ABQ9XV09</accession>
<dbReference type="SUPFAM" id="SSF51126">
    <property type="entry name" value="Pectin lyase-like"/>
    <property type="match status" value="1"/>
</dbReference>
<dbReference type="InterPro" id="IPR011050">
    <property type="entry name" value="Pectin_lyase_fold/virulence"/>
</dbReference>
<feature type="compositionally biased region" description="Basic and acidic residues" evidence="1">
    <location>
        <begin position="1728"/>
        <end position="1739"/>
    </location>
</feature>
<protein>
    <recommendedName>
        <fullName evidence="3">Protein kinase domain-containing protein</fullName>
    </recommendedName>
</protein>
<feature type="region of interest" description="Disordered" evidence="1">
    <location>
        <begin position="1717"/>
        <end position="1741"/>
    </location>
</feature>
<organism evidence="4 5">
    <name type="scientific">Blattamonas nauphoetae</name>
    <dbReference type="NCBI Taxonomy" id="2049346"/>
    <lineage>
        <taxon>Eukaryota</taxon>
        <taxon>Metamonada</taxon>
        <taxon>Preaxostyla</taxon>
        <taxon>Oxymonadida</taxon>
        <taxon>Blattamonas</taxon>
    </lineage>
</organism>
<evidence type="ECO:0000256" key="1">
    <source>
        <dbReference type="SAM" id="MobiDB-lite"/>
    </source>
</evidence>
<dbReference type="PROSITE" id="PS51257">
    <property type="entry name" value="PROKAR_LIPOPROTEIN"/>
    <property type="match status" value="1"/>
</dbReference>
<evidence type="ECO:0000313" key="4">
    <source>
        <dbReference type="EMBL" id="KAK2955313.1"/>
    </source>
</evidence>
<evidence type="ECO:0000259" key="3">
    <source>
        <dbReference type="PROSITE" id="PS50011"/>
    </source>
</evidence>
<proteinExistence type="predicted"/>
<evidence type="ECO:0000313" key="5">
    <source>
        <dbReference type="Proteomes" id="UP001281761"/>
    </source>
</evidence>
<name>A0ABQ9XV09_9EUKA</name>
<feature type="compositionally biased region" description="Polar residues" evidence="1">
    <location>
        <begin position="1717"/>
        <end position="1727"/>
    </location>
</feature>
<dbReference type="Proteomes" id="UP001281761">
    <property type="component" value="Unassembled WGS sequence"/>
</dbReference>
<dbReference type="InterPro" id="IPR000719">
    <property type="entry name" value="Prot_kinase_dom"/>
</dbReference>
<dbReference type="InterPro" id="IPR011009">
    <property type="entry name" value="Kinase-like_dom_sf"/>
</dbReference>
<keyword evidence="2" id="KW-0472">Membrane</keyword>
<feature type="transmembrane region" description="Helical" evidence="2">
    <location>
        <begin position="1532"/>
        <end position="1554"/>
    </location>
</feature>
<gene>
    <name evidence="4" type="ORF">BLNAU_9704</name>
</gene>
<sequence length="1860" mass="202053">MDPCRINCSAVKGGIVYAERSNLNFVNAASFTSCRAEEGGVAYLISSTLQISESTFTSNSAKRGGVAFVDLADDCFISTLSTKVAAYYTNNIATDVDEDGVDCGKGGVFFVTGTTTVTNPLNFGRHQFEGNKAEFGNDVFVEESVLGNNEPTQLSNCSGESYSDFPHLEIENHNTTQTQLDQISDFLPFPTLIIDPSGTLTDTCRWSGTSCKTLNHALQYLRTTYPNGTLYPRSVRQESTTITTEPIILEKQALFYLSPTNHRFDLFLSAAFDSVEGIIFTIEDESRLKLAQLNLILKSKHRVVKVTSKEGSLVMESSTVWCDATMTISPIWSVGISVGLNNVTFQPSLTTSIATLSTPLVHFAPKQSEGNKLGSGSFEMTNSIFTNLTFEDTTMIEVETTDDVTFANSTLTDVISNQQEGKYLRLKGRDFKTQLKPDQWDEDLQSKQHLASLWGEDIWMEESEKWRRGSLVYWLVSPSSEVVIGLDDDAVDHPNCGSSTFKCPTLDSAFSSAGLNTFDTISLSVNITLSTSLSILSTLTLKSFSEGRQTITFDQSSSLTVNTAKTLSLTSLVFTVAESCSSATLFVVEKGEMKFSSCLIGSSDSSSPLVVPATTTALIEVGKDGTLTLIDTLIQHITFTHTSLGTALYLHADSTNTFTGTTKVGEISSNGRGSHVVISSSTELESTSISSFTSQIESWGPSMSNGARFTQSEIDEFVVIALTGEVEELIYWWHPYDELTLFVDRSGGSHSKCGLSVLPCSSLSSNLAKLGTDQVIKVCDALDETVSITTTRDLSILSSDTSSKEVRVSESCSFTSKRFSLSFSSISFIPLSQSSNQNTDTNKRAESLFIVESGSLSLTSCSVSSFELSSSPLITHMSGALTLQSCSVSSITRSTGNGTVLSTEMETGKSLLLDEIEFSSMSSSKDSPILAVSFPPFDYSNPDPLFDFTLTSLSFNSMTGMKSEPPCFISLVGHDLANWISVGDDRFNNSFSDDSNLSDFWSLDEEIELSASLLFYLLQSSGPVGVSDSGYDMAKCGSNSVWCSSIELSLTRLSAQNTKKIVVMDEVTLSSPIALPDELTFAGNPTSLSTCFVSASGSLVSEDIDFTTISKLRFCLPSTQTAEAVIIHSSTKLTLSSLELSSSSESSARFLKVTAGKVEVSEIEIRSSMTSNSILFWMLGGTVTASQFRVECGVAPNGTIVRVEGGSLSLTGMTVKSSKPIEGRLLSVANAVLNMSDMKLTKQTFSNALLKLWSFGESTMSDMNISECSGWTILTARDGDSLTIRNSVFSSLSPPAGLNFVDSSDLCVWERSLIEIEETPTSLSNAVLSHIPQGAISISDAPLTLSGCTFSSNSPSNLEWPSLRRNIKCSNGAVNMNTIHAGDGHSSPHLWLWTSECSVMKDDEMEHSPLFVPTLSNKSSSTLDMKQKVYSVSIVGTMMIPCGLSLEVFEAGFESKSNSGQPLPFEISSLSPSKWTETELSFVLAQSSLTELDKKLDHRCRLVFGDGQTTDSFSLIGNGKGNISEAGVVTSIVIPIVAVILVALLLIIIVIVVCRRRKIKKEASGRERHELDPTDAVDVLKNDGEVPDESIKPFIGSPAKNNSLLMVSDDKEQDEQMHTLASSILPLNHVDALRCDNEEGIVQVDPRNTLFHRLHIEKKVDFDKKQMGVQIVRGLKRMLTTSPFSEVFSRLSPHWIILDQSNNVFLRIDDLPNQISLPNPTAANQSKSGEDRRWDAPEQEKEECEESNVMSIDQTKVSVFRLGLVLWELETGLVPFGELDAVNASRQMKAGVMPLIHNWADESFADLVRECLSLAPDDRPSLDDVQSRLDSLCWNASPPLPPIPPEPDKPVVAISGAITS</sequence>
<dbReference type="PROSITE" id="PS50011">
    <property type="entry name" value="PROTEIN_KINASE_DOM"/>
    <property type="match status" value="1"/>
</dbReference>